<dbReference type="EMBL" id="AAHULV010000073">
    <property type="protein sequence ID" value="ECA4917918.1"/>
    <property type="molecule type" value="Genomic_DNA"/>
</dbReference>
<dbReference type="EMBL" id="AAHVVF010000061">
    <property type="protein sequence ID" value="ECA8959372.1"/>
    <property type="molecule type" value="Genomic_DNA"/>
</dbReference>
<dbReference type="EMBL" id="AAGEBN010000050">
    <property type="protein sequence ID" value="EBM8871679.1"/>
    <property type="molecule type" value="Genomic_DNA"/>
</dbReference>
<dbReference type="EMBL" id="AAMFMM010000041">
    <property type="protein sequence ID" value="EDG8352626.1"/>
    <property type="molecule type" value="Genomic_DNA"/>
</dbReference>
<reference evidence="15" key="1">
    <citation type="submission" date="2018-07" db="EMBL/GenBank/DDBJ databases">
        <authorList>
            <consortium name="NARMS: The National Antimicrobial Resistance Monitoring System"/>
        </authorList>
    </citation>
    <scope>NUCLEOTIDE SEQUENCE</scope>
    <source>
        <strain evidence="16">CVM N41915</strain>
        <strain evidence="15">CVM N41920</strain>
        <strain evidence="23">CVM N58670</strain>
        <strain evidence="24">CVM N62967</strain>
        <strain evidence="18">FSIS11808073</strain>
        <strain evidence="11">FSIS11816699</strain>
        <strain evidence="13">FSIS11918308</strain>
        <strain evidence="22">FSIS1505221</strain>
    </source>
</reference>
<evidence type="ECO:0000313" key="7">
    <source>
        <dbReference type="EMBL" id="EBO2052183.1"/>
    </source>
</evidence>
<accession>A0A614WA76</accession>
<dbReference type="EMBL" id="AAKOWS010000087">
    <property type="protein sequence ID" value="ECU1025659.1"/>
    <property type="molecule type" value="Genomic_DNA"/>
</dbReference>
<dbReference type="RefSeq" id="WP_000900356.1">
    <property type="nucleotide sequence ID" value="NZ_CP051348.1"/>
</dbReference>
<evidence type="ECO:0000313" key="17">
    <source>
        <dbReference type="EMBL" id="ECT8993816.1"/>
    </source>
</evidence>
<evidence type="ECO:0000313" key="29">
    <source>
        <dbReference type="EMBL" id="EDH5130017.1"/>
    </source>
</evidence>
<dbReference type="EMBL" id="AAMHWT010000025">
    <property type="protein sequence ID" value="EDH5130017.1"/>
    <property type="molecule type" value="Genomic_DNA"/>
</dbReference>
<evidence type="ECO:0000313" key="3">
    <source>
        <dbReference type="EMBL" id="EBM8871679.1"/>
    </source>
</evidence>
<evidence type="ECO:0000313" key="15">
    <source>
        <dbReference type="EMBL" id="ECT7071287.1"/>
    </source>
</evidence>
<dbReference type="EMBL" id="AAKOQU010000070">
    <property type="protein sequence ID" value="ECU0321745.1"/>
    <property type="molecule type" value="Genomic_DNA"/>
</dbReference>
<evidence type="ECO:0000313" key="31">
    <source>
        <dbReference type="EMBL" id="EDI4078344.1"/>
    </source>
</evidence>
<evidence type="ECO:0000313" key="22">
    <source>
        <dbReference type="EMBL" id="EDA6270014.1"/>
    </source>
</evidence>
<dbReference type="EMBL" id="AAGIAU010000027">
    <property type="protein sequence ID" value="EBO2914006.1"/>
    <property type="molecule type" value="Genomic_DNA"/>
</dbReference>
<evidence type="ECO:0000313" key="23">
    <source>
        <dbReference type="EMBL" id="EDB8563384.1"/>
    </source>
</evidence>
<dbReference type="Proteomes" id="UP000839916">
    <property type="component" value="Unassembled WGS sequence"/>
</dbReference>
<evidence type="ECO:0000313" key="8">
    <source>
        <dbReference type="EMBL" id="EBO2914006.1"/>
    </source>
</evidence>
<evidence type="ECO:0000313" key="11">
    <source>
        <dbReference type="EMBL" id="ECA4917918.1"/>
    </source>
</evidence>
<evidence type="ECO:0000313" key="2">
    <source>
        <dbReference type="EMBL" id="EBM8193302.1"/>
    </source>
</evidence>
<feature type="transmembrane region" description="Helical" evidence="1">
    <location>
        <begin position="6"/>
        <end position="27"/>
    </location>
</feature>
<comment type="caution">
    <text evidence="20">The sequence shown here is derived from an EMBL/GenBank/DDBJ whole genome shotgun (WGS) entry which is preliminary data.</text>
</comment>
<evidence type="ECO:0000313" key="9">
    <source>
        <dbReference type="EMBL" id="EBV9906917.1"/>
    </source>
</evidence>
<evidence type="ECO:0000313" key="10">
    <source>
        <dbReference type="EMBL" id="EBZ3306907.1"/>
    </source>
</evidence>
<evidence type="ECO:0000313" key="30">
    <source>
        <dbReference type="EMBL" id="EDH7234575.1"/>
    </source>
</evidence>
<reference evidence="21" key="2">
    <citation type="submission" date="2018-07" db="EMBL/GenBank/DDBJ databases">
        <authorList>
            <consortium name="PulseNet: The National Subtyping Network for Foodborne Disease Surveillance"/>
            <person name="Tarr C.L."/>
            <person name="Trees E."/>
            <person name="Katz L.S."/>
            <person name="Carleton-Romer H.A."/>
            <person name="Stroika S."/>
            <person name="Kucerova Z."/>
            <person name="Roache K.F."/>
            <person name="Sabol A.L."/>
            <person name="Besser J."/>
            <person name="Gerner-Smidt P."/>
        </authorList>
    </citation>
    <scope>NUCLEOTIDE SEQUENCE</scope>
    <source>
        <strain evidence="21">PNUSAS000719</strain>
        <strain evidence="30">PNUSAS013139</strain>
    </source>
</reference>
<dbReference type="EMBL" id="AAGFNW010000039">
    <property type="protein sequence ID" value="EBN3585685.1"/>
    <property type="molecule type" value="Genomic_DNA"/>
</dbReference>
<evidence type="ECO:0000313" key="27">
    <source>
        <dbReference type="EMBL" id="EDG8352626.1"/>
    </source>
</evidence>
<evidence type="ECO:0000313" key="26">
    <source>
        <dbReference type="EMBL" id="EDG7392418.1"/>
    </source>
</evidence>
<dbReference type="EMBL" id="AAKLFR010000072">
    <property type="protein sequence ID" value="ECS9494011.1"/>
    <property type="molecule type" value="Genomic_DNA"/>
</dbReference>
<dbReference type="EMBL" id="AAMHPQ010000050">
    <property type="protein sequence ID" value="EDH4308564.1"/>
    <property type="molecule type" value="Genomic_DNA"/>
</dbReference>
<evidence type="ECO:0000313" key="18">
    <source>
        <dbReference type="EMBL" id="ECU0321745.1"/>
    </source>
</evidence>
<evidence type="ECO:0000313" key="25">
    <source>
        <dbReference type="EMBL" id="EDF3875391.1"/>
    </source>
</evidence>
<dbReference type="EMBL" id="AALKSI010000049">
    <property type="protein sequence ID" value="EDA6270014.1"/>
    <property type="molecule type" value="Genomic_DNA"/>
</dbReference>
<evidence type="ECO:0000313" key="5">
    <source>
        <dbReference type="EMBL" id="EBN0512921.1"/>
    </source>
</evidence>
<evidence type="ECO:0000313" key="14">
    <source>
        <dbReference type="EMBL" id="ECS9494011.1"/>
    </source>
</evidence>
<dbReference type="EMBL" id="AAMKVI010000051">
    <property type="protein sequence ID" value="EDI4078344.1"/>
    <property type="molecule type" value="Genomic_DNA"/>
</dbReference>
<evidence type="ECO:0000313" key="13">
    <source>
        <dbReference type="EMBL" id="ECB8231156.1"/>
    </source>
</evidence>
<dbReference type="EMBL" id="AAHYUR010000043">
    <property type="protein sequence ID" value="ECB8231156.1"/>
    <property type="molecule type" value="Genomic_DNA"/>
</dbReference>
<dbReference type="EMBL" id="AAKNQD010000157">
    <property type="protein sequence ID" value="ECT7071287.1"/>
    <property type="molecule type" value="Genomic_DNA"/>
</dbReference>
<dbReference type="EMBL" id="AAGDVA010000064">
    <property type="protein sequence ID" value="EBM8193302.1"/>
    <property type="molecule type" value="Genomic_DNA"/>
</dbReference>
<dbReference type="EMBL" id="AAHGZJ010000074">
    <property type="protein sequence ID" value="EBV9906917.1"/>
    <property type="molecule type" value="Genomic_DNA"/>
</dbReference>
<evidence type="ECO:0000313" key="12">
    <source>
        <dbReference type="EMBL" id="ECA8959372.1"/>
    </source>
</evidence>
<evidence type="ECO:0000256" key="1">
    <source>
        <dbReference type="SAM" id="Phobius"/>
    </source>
</evidence>
<dbReference type="EMBL" id="AAMARF010000078">
    <property type="protein sequence ID" value="EDF3875391.1"/>
    <property type="molecule type" value="Genomic_DNA"/>
</dbReference>
<organism evidence="20">
    <name type="scientific">Salmonella enterica subsp. enterica serovar Kentucky</name>
    <dbReference type="NCBI Taxonomy" id="192955"/>
    <lineage>
        <taxon>Bacteria</taxon>
        <taxon>Pseudomonadati</taxon>
        <taxon>Pseudomonadota</taxon>
        <taxon>Gammaproteobacteria</taxon>
        <taxon>Enterobacterales</taxon>
        <taxon>Enterobacteriaceae</taxon>
        <taxon>Salmonella</taxon>
    </lineage>
</organism>
<evidence type="ECO:0000313" key="4">
    <source>
        <dbReference type="EMBL" id="EBM9689287.1"/>
    </source>
</evidence>
<dbReference type="EMBL" id="AAKWYY010000021">
    <property type="protein sequence ID" value="ECW6045438.1"/>
    <property type="molecule type" value="Genomic_DNA"/>
</dbReference>
<evidence type="ECO:0000313" key="24">
    <source>
        <dbReference type="EMBL" id="EDC6717264.1"/>
    </source>
</evidence>
<evidence type="ECO:0000313" key="16">
    <source>
        <dbReference type="EMBL" id="ECT7089946.1"/>
    </source>
</evidence>
<reference evidence="20" key="3">
    <citation type="submission" date="2018-07" db="EMBL/GenBank/DDBJ databases">
        <authorList>
            <consortium name="GenomeTrakr network: Whole genome sequencing for foodborne pathogen traceback"/>
        </authorList>
    </citation>
    <scope>NUCLEOTIDE SEQUENCE</scope>
    <source>
        <strain evidence="20">15MN00359</strain>
        <strain evidence="5">CVM-N15245</strain>
        <strain evidence="9">CVM-N26458</strain>
        <strain evidence="4">FL-NRM019</strain>
        <strain evidence="19">FSIS11810082</strain>
        <strain evidence="12">FSIS11917264</strain>
        <strain evidence="2">FSIS11918347</strain>
        <strain evidence="7">FSIS11918976</strain>
        <strain evidence="26">FSIS1700278</strain>
        <strain evidence="27">FSIS1700407</strain>
        <strain evidence="28">FSIS1700727</strain>
        <strain evidence="29">FSIS1700879</strain>
        <strain evidence="31">FSIS1701544</strain>
        <strain evidence="17">FSIS1701847</strain>
        <strain evidence="32">FSIS1702153</strain>
        <strain evidence="25">FSIS1709877</strain>
        <strain evidence="14">FSIS21821754</strain>
        <strain evidence="3">FSIS21924041</strain>
        <strain evidence="10">FSIS31801138</strain>
        <strain evidence="6">NY-N19883</strain>
        <strain evidence="8">WAPHL_SAL-A00479</strain>
    </source>
</reference>
<name>A0A614WA76_SALET</name>
<sequence length="144" mass="16339">MLGFVSALSATLAIIVLIASVMLVNLLSLSIDKKNKDYHLQYMGVKENRSDTDKNKPRDSDLMFSNNIISIKYISQHLSNISEIDIGCSYGNNYNYDVASKLLSINYVILVKYYTPRGGKVNLIKPSYDKNSINKCWVKFQTKE</sequence>
<proteinExistence type="predicted"/>
<dbReference type="EMBL" id="AAMFEG010000031">
    <property type="protein sequence ID" value="EDG7392418.1"/>
    <property type="molecule type" value="Genomic_DNA"/>
</dbReference>
<dbReference type="EMBL" id="AAMIOR010000041">
    <property type="protein sequence ID" value="EDH7234575.1"/>
    <property type="molecule type" value="Genomic_DNA"/>
</dbReference>
<dbReference type="EMBL" id="AAGEHN010000036">
    <property type="protein sequence ID" value="EBM9689287.1"/>
    <property type="molecule type" value="Genomic_DNA"/>
</dbReference>
<evidence type="ECO:0000313" key="19">
    <source>
        <dbReference type="EMBL" id="ECU1025659.1"/>
    </source>
</evidence>
<protein>
    <submittedName>
        <fullName evidence="20">Uncharacterized protein</fullName>
    </submittedName>
</protein>
<dbReference type="EMBL" id="AAGHTB010000083">
    <property type="protein sequence ID" value="EBO2052183.1"/>
    <property type="molecule type" value="Genomic_DNA"/>
</dbReference>
<dbReference type="EMBL" id="AAMLHW010000027">
    <property type="protein sequence ID" value="EDI5307011.1"/>
    <property type="molecule type" value="Genomic_DNA"/>
</dbReference>
<dbReference type="EMBL" id="AALRRQ010000030">
    <property type="protein sequence ID" value="EDC6717264.1"/>
    <property type="molecule type" value="Genomic_DNA"/>
</dbReference>
<evidence type="ECO:0000313" key="32">
    <source>
        <dbReference type="EMBL" id="EDI5307011.1"/>
    </source>
</evidence>
<dbReference type="EMBL" id="AAHQUD010000039">
    <property type="protein sequence ID" value="EBZ3306907.1"/>
    <property type="molecule type" value="Genomic_DNA"/>
</dbReference>
<evidence type="ECO:0000313" key="20">
    <source>
        <dbReference type="EMBL" id="ECW6045438.1"/>
    </source>
</evidence>
<evidence type="ECO:0000313" key="21">
    <source>
        <dbReference type="EMBL" id="ECW9638080.1"/>
    </source>
</evidence>
<keyword evidence="1" id="KW-0812">Transmembrane</keyword>
<dbReference type="EMBL" id="AAKNQI010000164">
    <property type="protein sequence ID" value="ECT7089946.1"/>
    <property type="molecule type" value="Genomic_DNA"/>
</dbReference>
<evidence type="ECO:0000313" key="28">
    <source>
        <dbReference type="EMBL" id="EDH4308564.1"/>
    </source>
</evidence>
<gene>
    <name evidence="16" type="ORF">A9W07_24850</name>
    <name evidence="15" type="ORF">A9W12_24180</name>
    <name evidence="20" type="ORF">AKH67_23645</name>
    <name evidence="5" type="ORF">ALX47_23610</name>
    <name evidence="21" type="ORF">ALZ48_23115</name>
    <name evidence="6" type="ORF">ASH16_22315</name>
    <name evidence="9" type="ORF">AUA60_24565</name>
    <name evidence="22" type="ORF">AYO62_24150</name>
    <name evidence="25" type="ORF">B0D29_25285</name>
    <name evidence="26" type="ORF">B9R05_23295</name>
    <name evidence="23" type="ORF">BCP44_22835</name>
    <name evidence="24" type="ORF">BH531_22980</name>
    <name evidence="18" type="ORF">C6752_25640</name>
    <name evidence="27" type="ORF">CAH52_23660</name>
    <name evidence="29" type="ORF">CB071_22775</name>
    <name evidence="28" type="ORF">CBQ06_23650</name>
    <name evidence="30" type="ORF">CBZ91_23310</name>
    <name evidence="32" type="ORF">CE351_22570</name>
    <name evidence="17" type="ORF">CEB92_25840</name>
    <name evidence="31" type="ORF">CED36_23645</name>
    <name evidence="10" type="ORF">D9U58_25185</name>
    <name evidence="14" type="ORF">DM626_25235</name>
    <name evidence="19" type="ORF">DM640_25005</name>
    <name evidence="13" type="ORF">E2A04_24770</name>
    <name evidence="2" type="ORF">E2K49_24045</name>
    <name evidence="7" type="ORF">E3B48_24480</name>
    <name evidence="11" type="ORF">ELM42_24680</name>
    <name evidence="12" type="ORF">ESI84_25105</name>
    <name evidence="3" type="ORF">FA713_23690</name>
    <name evidence="4" type="ORF">GL28_23475</name>
    <name evidence="8" type="ORF">JF21_23605</name>
</gene>
<dbReference type="EMBL" id="AAKOFV010000096">
    <property type="protein sequence ID" value="ECT8993816.1"/>
    <property type="molecule type" value="Genomic_DNA"/>
</dbReference>
<dbReference type="EMBL" id="AAKYEZ010000024">
    <property type="protein sequence ID" value="ECW9638080.1"/>
    <property type="molecule type" value="Genomic_DNA"/>
</dbReference>
<evidence type="ECO:0000313" key="6">
    <source>
        <dbReference type="EMBL" id="EBN3585685.1"/>
    </source>
</evidence>
<dbReference type="EMBL" id="AAGEON010000029">
    <property type="protein sequence ID" value="EBN0512921.1"/>
    <property type="molecule type" value="Genomic_DNA"/>
</dbReference>
<keyword evidence="1" id="KW-0472">Membrane</keyword>
<keyword evidence="1" id="KW-1133">Transmembrane helix</keyword>
<dbReference type="AlphaFoldDB" id="A0A614WA76"/>
<dbReference type="EMBL" id="AALOWW010000027">
    <property type="protein sequence ID" value="EDB8563384.1"/>
    <property type="molecule type" value="Genomic_DNA"/>
</dbReference>